<evidence type="ECO:0000313" key="4">
    <source>
        <dbReference type="Proteomes" id="UP000189580"/>
    </source>
</evidence>
<feature type="region of interest" description="Disordered" evidence="1">
    <location>
        <begin position="238"/>
        <end position="273"/>
    </location>
</feature>
<organism evidence="3 4">
    <name type="scientific">Sugiyamaella lignohabitans</name>
    <dbReference type="NCBI Taxonomy" id="796027"/>
    <lineage>
        <taxon>Eukaryota</taxon>
        <taxon>Fungi</taxon>
        <taxon>Dikarya</taxon>
        <taxon>Ascomycota</taxon>
        <taxon>Saccharomycotina</taxon>
        <taxon>Dipodascomycetes</taxon>
        <taxon>Dipodascales</taxon>
        <taxon>Trichomonascaceae</taxon>
        <taxon>Sugiyamaella</taxon>
    </lineage>
</organism>
<dbReference type="RefSeq" id="XP_018735570.1">
    <property type="nucleotide sequence ID" value="XM_018878247.1"/>
</dbReference>
<dbReference type="GeneID" id="30033167"/>
<feature type="compositionally biased region" description="Low complexity" evidence="1">
    <location>
        <begin position="241"/>
        <end position="254"/>
    </location>
</feature>
<proteinExistence type="predicted"/>
<dbReference type="Proteomes" id="UP000189580">
    <property type="component" value="Chromosome a"/>
</dbReference>
<dbReference type="EMBL" id="CP014501">
    <property type="protein sequence ID" value="ANB13093.1"/>
    <property type="molecule type" value="Genomic_DNA"/>
</dbReference>
<dbReference type="OrthoDB" id="71307at2759"/>
<keyword evidence="4" id="KW-1185">Reference proteome</keyword>
<dbReference type="AlphaFoldDB" id="A0A167DN48"/>
<feature type="domain" description="SPT23/MGA2-like DNA-binding" evidence="2">
    <location>
        <begin position="329"/>
        <end position="489"/>
    </location>
</feature>
<dbReference type="Pfam" id="PF25603">
    <property type="entry name" value="SPT23_MGA2_DBD"/>
    <property type="match status" value="1"/>
</dbReference>
<sequence length="489" mass="53141">MITSNSSSHNLAGGMNGGRELSNDIYIDYNYDDEANQNGGMNDNGDPANPNSNEFDIPGFDFTLSRGSKQPQHIIGQKDNGFDIMNVDDQDPLISGHGVNGPTDVDQMMDYLEFGEGTYSGSSSSLSPSLSGDKGGSSLSQYVGVGGKGADSKPGDSLFAGISGNSRNTILSGVTDGASPNMMNEMKIGMPSGMPSDMSSGMTQGMPIGVSSKASMNIPHNLSDVQISGAFLGTSSSQSMSLVNSPSPTSLSSSVKREDSSKQNIGKSTGTSFSSQAYSESYRDAQVLISKMIFGRQSASVEDEIVSASTTTEPISEILAYPERCETYKYRMHVVDIPSRSRVETQIKCRLIFSPTPDEHLLHLPADTMARPRFQLKDKFVSHPNTLSLEVDVVAQNLPDKPLYMCSKCISREMKRAFRKKSLDPNEEYHWNPDRRRRIVIFNCREVVAFPLPLECDLGNGQTVKGKEIVLPLRLGCYCRHHGAKPGYK</sequence>
<feature type="region of interest" description="Disordered" evidence="1">
    <location>
        <begin position="116"/>
        <end position="138"/>
    </location>
</feature>
<name>A0A167DN48_9ASCO</name>
<reference evidence="3 4" key="1">
    <citation type="submission" date="2016-02" db="EMBL/GenBank/DDBJ databases">
        <title>Complete genome sequence and transcriptome regulation of the pentose utilising yeast Sugiyamaella lignohabitans.</title>
        <authorList>
            <person name="Bellasio M."/>
            <person name="Peymann A."/>
            <person name="Valli M."/>
            <person name="Sipitzky M."/>
            <person name="Graf A."/>
            <person name="Sauer M."/>
            <person name="Marx H."/>
            <person name="Mattanovich D."/>
        </authorList>
    </citation>
    <scope>NUCLEOTIDE SEQUENCE [LARGE SCALE GENOMIC DNA]</scope>
    <source>
        <strain evidence="3 4">CBS 10342</strain>
    </source>
</reference>
<dbReference type="InterPro" id="IPR057962">
    <property type="entry name" value="SPT23_MGA2_DBD"/>
</dbReference>
<feature type="compositionally biased region" description="Low complexity" evidence="1">
    <location>
        <begin position="120"/>
        <end position="138"/>
    </location>
</feature>
<protein>
    <submittedName>
        <fullName evidence="3">Mga2p</fullName>
    </submittedName>
</protein>
<evidence type="ECO:0000313" key="3">
    <source>
        <dbReference type="EMBL" id="ANB13093.1"/>
    </source>
</evidence>
<evidence type="ECO:0000259" key="2">
    <source>
        <dbReference type="Pfam" id="PF25603"/>
    </source>
</evidence>
<dbReference type="KEGG" id="slb:AWJ20_1372"/>
<accession>A0A167DN48</accession>
<gene>
    <name evidence="3" type="primary">MGA2</name>
    <name evidence="3" type="ORF">AWJ20_1372</name>
</gene>
<feature type="compositionally biased region" description="Polar residues" evidence="1">
    <location>
        <begin position="262"/>
        <end position="273"/>
    </location>
</feature>
<evidence type="ECO:0000256" key="1">
    <source>
        <dbReference type="SAM" id="MobiDB-lite"/>
    </source>
</evidence>